<dbReference type="InterPro" id="IPR036052">
    <property type="entry name" value="TrpB-like_PALP_sf"/>
</dbReference>
<organism evidence="2 3">
    <name type="scientific">Jaminaea rosea</name>
    <dbReference type="NCBI Taxonomy" id="1569628"/>
    <lineage>
        <taxon>Eukaryota</taxon>
        <taxon>Fungi</taxon>
        <taxon>Dikarya</taxon>
        <taxon>Basidiomycota</taxon>
        <taxon>Ustilaginomycotina</taxon>
        <taxon>Exobasidiomycetes</taxon>
        <taxon>Microstromatales</taxon>
        <taxon>Microstromatales incertae sedis</taxon>
        <taxon>Jaminaea</taxon>
    </lineage>
</organism>
<dbReference type="AlphaFoldDB" id="A0A316UN27"/>
<keyword evidence="3" id="KW-1185">Reference proteome</keyword>
<dbReference type="InterPro" id="IPR001926">
    <property type="entry name" value="TrpB-like_PALP"/>
</dbReference>
<feature type="domain" description="Tryptophan synthase beta chain-like PALP" evidence="1">
    <location>
        <begin position="4"/>
        <end position="104"/>
    </location>
</feature>
<dbReference type="Gene3D" id="3.40.50.1100">
    <property type="match status" value="2"/>
</dbReference>
<evidence type="ECO:0000313" key="2">
    <source>
        <dbReference type="EMBL" id="PWN25323.1"/>
    </source>
</evidence>
<evidence type="ECO:0000259" key="1">
    <source>
        <dbReference type="Pfam" id="PF00291"/>
    </source>
</evidence>
<gene>
    <name evidence="2" type="ORF">BDZ90DRAFT_72867</name>
</gene>
<dbReference type="SUPFAM" id="SSF53686">
    <property type="entry name" value="Tryptophan synthase beta subunit-like PLP-dependent enzymes"/>
    <property type="match status" value="1"/>
</dbReference>
<proteinExistence type="predicted"/>
<dbReference type="Pfam" id="PF00291">
    <property type="entry name" value="PALP"/>
    <property type="match status" value="1"/>
</dbReference>
<reference evidence="2 3" key="1">
    <citation type="journal article" date="2018" name="Mol. Biol. Evol.">
        <title>Broad Genomic Sampling Reveals a Smut Pathogenic Ancestry of the Fungal Clade Ustilaginomycotina.</title>
        <authorList>
            <person name="Kijpornyongpan T."/>
            <person name="Mondo S.J."/>
            <person name="Barry K."/>
            <person name="Sandor L."/>
            <person name="Lee J."/>
            <person name="Lipzen A."/>
            <person name="Pangilinan J."/>
            <person name="LaButti K."/>
            <person name="Hainaut M."/>
            <person name="Henrissat B."/>
            <person name="Grigoriev I.V."/>
            <person name="Spatafora J.W."/>
            <person name="Aime M.C."/>
        </authorList>
    </citation>
    <scope>NUCLEOTIDE SEQUENCE [LARGE SCALE GENOMIC DNA]</scope>
    <source>
        <strain evidence="2 3">MCA 5214</strain>
    </source>
</reference>
<dbReference type="EMBL" id="KZ819676">
    <property type="protein sequence ID" value="PWN25323.1"/>
    <property type="molecule type" value="Genomic_DNA"/>
</dbReference>
<dbReference type="STRING" id="1569628.A0A316UN27"/>
<dbReference type="Proteomes" id="UP000245884">
    <property type="component" value="Unassembled WGS sequence"/>
</dbReference>
<dbReference type="PANTHER" id="PTHR10314">
    <property type="entry name" value="CYSTATHIONINE BETA-SYNTHASE"/>
    <property type="match status" value="1"/>
</dbReference>
<sequence>MRPARGARVYIKLEPCNPTASYRDCMALTMIEAAEARGHLRPSTRGEAATVVKAISGNTSMSFAMVCAAKGCNFVAVTSDVFAQEKLQSMTAFGDRLDIIESESGKIDKALKGLLIQRARS</sequence>
<dbReference type="InterPro" id="IPR050214">
    <property type="entry name" value="Cys_Synth/Cystath_Beta-Synth"/>
</dbReference>
<accession>A0A316UN27</accession>
<dbReference type="OrthoDB" id="10259545at2759"/>
<name>A0A316UN27_9BASI</name>
<dbReference type="GeneID" id="37031639"/>
<protein>
    <submittedName>
        <fullName evidence="2">Tryptophan synthase beta subunit-like PLP-dependent enzyme</fullName>
    </submittedName>
</protein>
<evidence type="ECO:0000313" key="3">
    <source>
        <dbReference type="Proteomes" id="UP000245884"/>
    </source>
</evidence>
<dbReference type="RefSeq" id="XP_025359935.1">
    <property type="nucleotide sequence ID" value="XM_025509816.1"/>
</dbReference>